<gene>
    <name evidence="1" type="ORF">C7459_12111</name>
</gene>
<comment type="caution">
    <text evidence="1">The sequence shown here is derived from an EMBL/GenBank/DDBJ whole genome shotgun (WGS) entry which is preliminary data.</text>
</comment>
<name>A0A316D3E9_9BACL</name>
<dbReference type="RefSeq" id="WP_109690940.1">
    <property type="nucleotide sequence ID" value="NZ_QGGL01000021.1"/>
</dbReference>
<accession>A0A316D3E9</accession>
<organism evidence="1 2">
    <name type="scientific">Tumebacillus permanentifrigoris</name>
    <dbReference type="NCBI Taxonomy" id="378543"/>
    <lineage>
        <taxon>Bacteria</taxon>
        <taxon>Bacillati</taxon>
        <taxon>Bacillota</taxon>
        <taxon>Bacilli</taxon>
        <taxon>Bacillales</taxon>
        <taxon>Alicyclobacillaceae</taxon>
        <taxon>Tumebacillus</taxon>
    </lineage>
</organism>
<reference evidence="1 2" key="1">
    <citation type="submission" date="2018-05" db="EMBL/GenBank/DDBJ databases">
        <title>Genomic Encyclopedia of Type Strains, Phase IV (KMG-IV): sequencing the most valuable type-strain genomes for metagenomic binning, comparative biology and taxonomic classification.</title>
        <authorList>
            <person name="Goeker M."/>
        </authorList>
    </citation>
    <scope>NUCLEOTIDE SEQUENCE [LARGE SCALE GENOMIC DNA]</scope>
    <source>
        <strain evidence="1 2">DSM 18773</strain>
    </source>
</reference>
<dbReference type="Proteomes" id="UP000245634">
    <property type="component" value="Unassembled WGS sequence"/>
</dbReference>
<proteinExistence type="predicted"/>
<sequence>MEIKPHLQRRSDFIGNSPIAEHNDAGILVLRDGNEYRFAVELDVDTVVEVEKTENKHQVNAIIDSLRERLPEIRDQFGDCYPEES</sequence>
<dbReference type="OrthoDB" id="2382177at2"/>
<evidence type="ECO:0000313" key="1">
    <source>
        <dbReference type="EMBL" id="PWK05949.1"/>
    </source>
</evidence>
<protein>
    <submittedName>
        <fullName evidence="1">Uncharacterized protein</fullName>
    </submittedName>
</protein>
<dbReference type="AlphaFoldDB" id="A0A316D3E9"/>
<keyword evidence="2" id="KW-1185">Reference proteome</keyword>
<dbReference type="EMBL" id="QGGL01000021">
    <property type="protein sequence ID" value="PWK05949.1"/>
    <property type="molecule type" value="Genomic_DNA"/>
</dbReference>
<evidence type="ECO:0000313" key="2">
    <source>
        <dbReference type="Proteomes" id="UP000245634"/>
    </source>
</evidence>